<feature type="transmembrane region" description="Helical" evidence="10">
    <location>
        <begin position="60"/>
        <end position="78"/>
    </location>
</feature>
<comment type="cofactor">
    <cofactor evidence="10">
        <name>FMN</name>
        <dbReference type="ChEBI" id="CHEBI:58210"/>
    </cofactor>
</comment>
<evidence type="ECO:0000256" key="9">
    <source>
        <dbReference type="ARBA" id="ARBA00023136"/>
    </source>
</evidence>
<dbReference type="RefSeq" id="WP_232367165.1">
    <property type="nucleotide sequence ID" value="NZ_FWXY01000015.1"/>
</dbReference>
<dbReference type="Pfam" id="PF03116">
    <property type="entry name" value="NQR2_RnfD_RnfE"/>
    <property type="match status" value="1"/>
</dbReference>
<evidence type="ECO:0000256" key="5">
    <source>
        <dbReference type="ARBA" id="ARBA00022692"/>
    </source>
</evidence>
<keyword evidence="3 10" id="KW-0285">Flavoprotein</keyword>
<proteinExistence type="inferred from homology"/>
<dbReference type="Proteomes" id="UP000192418">
    <property type="component" value="Unassembled WGS sequence"/>
</dbReference>
<comment type="function">
    <text evidence="10">Part of a membrane-bound complex that couples electron transfer with translocation of ions across the membrane.</text>
</comment>
<dbReference type="InterPro" id="IPR011303">
    <property type="entry name" value="RnfD_bac"/>
</dbReference>
<keyword evidence="4 10" id="KW-0288">FMN</keyword>
<feature type="transmembrane region" description="Helical" evidence="10">
    <location>
        <begin position="244"/>
        <end position="266"/>
    </location>
</feature>
<dbReference type="PANTHER" id="PTHR30578">
    <property type="entry name" value="ELECTRON TRANSPORT COMPLEX PROTEIN RNFD"/>
    <property type="match status" value="1"/>
</dbReference>
<feature type="transmembrane region" description="Helical" evidence="10">
    <location>
        <begin position="278"/>
        <end position="297"/>
    </location>
</feature>
<evidence type="ECO:0000256" key="10">
    <source>
        <dbReference type="HAMAP-Rule" id="MF_00462"/>
    </source>
</evidence>
<evidence type="ECO:0000256" key="6">
    <source>
        <dbReference type="ARBA" id="ARBA00022967"/>
    </source>
</evidence>
<keyword evidence="8 10" id="KW-1133">Transmembrane helix</keyword>
<dbReference type="AlphaFoldDB" id="A0A1W2D5T6"/>
<evidence type="ECO:0000256" key="8">
    <source>
        <dbReference type="ARBA" id="ARBA00022989"/>
    </source>
</evidence>
<accession>A0A1W2D5T6</accession>
<sequence>MSEKNEISGQGLGSDIAIHVAPSPHLSDQTFTTRRMMTDVLIGLLPLVVMSVYVFRMFAVTQLVICVLACMASEFVFVKMRSKPVTLNDFSAVVTGVILALSLPGTAPWYVGVLASVIAIGIGKVIFGGLGMNIFNPAMVGRAFVMIAFASAMGASAYINADGGVDAMSMATPLTAFKQSGVATSILDLFVGVTNGSLGETSAFACLLGGGYLLYRRTASWEIPAGILSTVIVLSAWADMSGGFGGGFVLHQLFGGALLFGTFFIATDPVSSPVTPKGKWIFGIGAGALIMVIRLFSGYPEGVMFAVLLMNAMTPLINRWTIPKPTGVA</sequence>
<protein>
    <recommendedName>
        <fullName evidence="10">Ion-translocating oxidoreductase complex subunit D</fullName>
        <ecNumber evidence="10">7.-.-.-</ecNumber>
    </recommendedName>
    <alternativeName>
        <fullName evidence="10">Rnf electron transport complex subunit D</fullName>
    </alternativeName>
</protein>
<organism evidence="11 12">
    <name type="scientific">Desulfocicer vacuolatum DSM 3385</name>
    <dbReference type="NCBI Taxonomy" id="1121400"/>
    <lineage>
        <taxon>Bacteria</taxon>
        <taxon>Pseudomonadati</taxon>
        <taxon>Thermodesulfobacteriota</taxon>
        <taxon>Desulfobacteria</taxon>
        <taxon>Desulfobacterales</taxon>
        <taxon>Desulfobacteraceae</taxon>
        <taxon>Desulfocicer</taxon>
    </lineage>
</organism>
<evidence type="ECO:0000313" key="12">
    <source>
        <dbReference type="Proteomes" id="UP000192418"/>
    </source>
</evidence>
<keyword evidence="1 10" id="KW-0813">Transport</keyword>
<dbReference type="HAMAP" id="MF_00462">
    <property type="entry name" value="RsxD_RnfD"/>
    <property type="match status" value="1"/>
</dbReference>
<keyword evidence="12" id="KW-1185">Reference proteome</keyword>
<feature type="transmembrane region" description="Helical" evidence="10">
    <location>
        <begin position="109"/>
        <end position="127"/>
    </location>
</feature>
<keyword evidence="5 10" id="KW-0812">Transmembrane</keyword>
<keyword evidence="9 10" id="KW-0472">Membrane</keyword>
<dbReference type="GO" id="GO:0055085">
    <property type="term" value="P:transmembrane transport"/>
    <property type="evidence" value="ECO:0007669"/>
    <property type="project" value="InterPro"/>
</dbReference>
<name>A0A1W2D5T6_9BACT</name>
<comment type="subcellular location">
    <subcellularLocation>
        <location evidence="10">Cell membrane</location>
        <topology evidence="10">Multi-pass membrane protein</topology>
    </subcellularLocation>
</comment>
<evidence type="ECO:0000256" key="4">
    <source>
        <dbReference type="ARBA" id="ARBA00022643"/>
    </source>
</evidence>
<feature type="transmembrane region" description="Helical" evidence="10">
    <location>
        <begin position="36"/>
        <end position="54"/>
    </location>
</feature>
<feature type="transmembrane region" description="Helical" evidence="10">
    <location>
        <begin position="139"/>
        <end position="159"/>
    </location>
</feature>
<dbReference type="EMBL" id="FWXY01000015">
    <property type="protein sequence ID" value="SMC92452.1"/>
    <property type="molecule type" value="Genomic_DNA"/>
</dbReference>
<dbReference type="GO" id="GO:0022900">
    <property type="term" value="P:electron transport chain"/>
    <property type="evidence" value="ECO:0007669"/>
    <property type="project" value="UniProtKB-UniRule"/>
</dbReference>
<feature type="modified residue" description="FMN phosphoryl threonine" evidence="10">
    <location>
        <position position="172"/>
    </location>
</feature>
<dbReference type="STRING" id="1121400.SAMN02746065_11564"/>
<keyword evidence="2 10" id="KW-0597">Phosphoprotein</keyword>
<evidence type="ECO:0000256" key="3">
    <source>
        <dbReference type="ARBA" id="ARBA00022630"/>
    </source>
</evidence>
<evidence type="ECO:0000256" key="1">
    <source>
        <dbReference type="ARBA" id="ARBA00022448"/>
    </source>
</evidence>
<evidence type="ECO:0000313" key="11">
    <source>
        <dbReference type="EMBL" id="SMC92452.1"/>
    </source>
</evidence>
<dbReference type="GO" id="GO:0005886">
    <property type="term" value="C:plasma membrane"/>
    <property type="evidence" value="ECO:0007669"/>
    <property type="project" value="UniProtKB-SubCell"/>
</dbReference>
<gene>
    <name evidence="10" type="primary">rnfD</name>
    <name evidence="11" type="ORF">SAMN02746065_11564</name>
</gene>
<dbReference type="NCBIfam" id="TIGR01946">
    <property type="entry name" value="rnfD"/>
    <property type="match status" value="1"/>
</dbReference>
<keyword evidence="10" id="KW-1003">Cell membrane</keyword>
<keyword evidence="7 10" id="KW-0249">Electron transport</keyword>
<comment type="similarity">
    <text evidence="10">Belongs to the NqrB/RnfD family.</text>
</comment>
<evidence type="ECO:0000256" key="2">
    <source>
        <dbReference type="ARBA" id="ARBA00022553"/>
    </source>
</evidence>
<comment type="subunit">
    <text evidence="10">The complex is composed of six subunits: RnfA, RnfB, RnfC, RnfD, RnfE and RnfG.</text>
</comment>
<dbReference type="EC" id="7.-.-.-" evidence="10"/>
<feature type="transmembrane region" description="Helical" evidence="10">
    <location>
        <begin position="221"/>
        <end position="238"/>
    </location>
</feature>
<evidence type="ECO:0000256" key="7">
    <source>
        <dbReference type="ARBA" id="ARBA00022982"/>
    </source>
</evidence>
<keyword evidence="6 10" id="KW-1278">Translocase</keyword>
<feature type="transmembrane region" description="Helical" evidence="10">
    <location>
        <begin position="85"/>
        <end position="103"/>
    </location>
</feature>
<dbReference type="InterPro" id="IPR004338">
    <property type="entry name" value="NqrB/RnfD"/>
</dbReference>
<reference evidence="11 12" key="1">
    <citation type="submission" date="2017-04" db="EMBL/GenBank/DDBJ databases">
        <authorList>
            <person name="Afonso C.L."/>
            <person name="Miller P.J."/>
            <person name="Scott M.A."/>
            <person name="Spackman E."/>
            <person name="Goraichik I."/>
            <person name="Dimitrov K.M."/>
            <person name="Suarez D.L."/>
            <person name="Swayne D.E."/>
        </authorList>
    </citation>
    <scope>NUCLEOTIDE SEQUENCE [LARGE SCALE GENOMIC DNA]</scope>
    <source>
        <strain evidence="11 12">DSM 3385</strain>
    </source>
</reference>
<dbReference type="PANTHER" id="PTHR30578:SF0">
    <property type="entry name" value="ION-TRANSLOCATING OXIDOREDUCTASE COMPLEX SUBUNIT D"/>
    <property type="match status" value="1"/>
</dbReference>